<accession>A0AAN7R8Z7</accession>
<comment type="caution">
    <text evidence="1">The sequence shown here is derived from an EMBL/GenBank/DDBJ whole genome shotgun (WGS) entry which is preliminary data.</text>
</comment>
<protein>
    <submittedName>
        <fullName evidence="1">Uncharacterized protein</fullName>
    </submittedName>
</protein>
<sequence length="283" mass="31648">MGMSSPRGYSICKITSSLSLKGEIIEPHQPAIRRTDLSMLTKTATFLHSPAPTLRSNCPQFRHLPPSMPTDCLINCEGCSFHTLSSDRFCPFPEPVESSLIVIRPGRSIRDMTSLWHCQLNGGKVNTILPFLADDHQYQYQSNASNQLQLFGNVQSPCGVNPVWMNKLDSQVGKIREHQQLQISLNHSNFCNEYDLTAAIHPPDLVSTGLRLSYDEDEHNSSLSSAGGSMSTNPSIFLSLDKNTGTELDHQNEEFDQYVKVQMKFQQDHAQNSDLTCDSRSLM</sequence>
<keyword evidence="2" id="KW-1185">Reference proteome</keyword>
<evidence type="ECO:0000313" key="1">
    <source>
        <dbReference type="EMBL" id="KAK4790308.1"/>
    </source>
</evidence>
<proteinExistence type="predicted"/>
<dbReference type="EMBL" id="JAXQNO010000010">
    <property type="protein sequence ID" value="KAK4790308.1"/>
    <property type="molecule type" value="Genomic_DNA"/>
</dbReference>
<dbReference type="AlphaFoldDB" id="A0AAN7R8Z7"/>
<name>A0AAN7R8Z7_TRANT</name>
<gene>
    <name evidence="1" type="ORF">SAY86_017612</name>
</gene>
<organism evidence="1 2">
    <name type="scientific">Trapa natans</name>
    <name type="common">Water chestnut</name>
    <dbReference type="NCBI Taxonomy" id="22666"/>
    <lineage>
        <taxon>Eukaryota</taxon>
        <taxon>Viridiplantae</taxon>
        <taxon>Streptophyta</taxon>
        <taxon>Embryophyta</taxon>
        <taxon>Tracheophyta</taxon>
        <taxon>Spermatophyta</taxon>
        <taxon>Magnoliopsida</taxon>
        <taxon>eudicotyledons</taxon>
        <taxon>Gunneridae</taxon>
        <taxon>Pentapetalae</taxon>
        <taxon>rosids</taxon>
        <taxon>malvids</taxon>
        <taxon>Myrtales</taxon>
        <taxon>Lythraceae</taxon>
        <taxon>Trapa</taxon>
    </lineage>
</organism>
<reference evidence="1 2" key="1">
    <citation type="journal article" date="2023" name="Hortic Res">
        <title>Pangenome of water caltrop reveals structural variations and asymmetric subgenome divergence after allopolyploidization.</title>
        <authorList>
            <person name="Zhang X."/>
            <person name="Chen Y."/>
            <person name="Wang L."/>
            <person name="Yuan Y."/>
            <person name="Fang M."/>
            <person name="Shi L."/>
            <person name="Lu R."/>
            <person name="Comes H.P."/>
            <person name="Ma Y."/>
            <person name="Chen Y."/>
            <person name="Huang G."/>
            <person name="Zhou Y."/>
            <person name="Zheng Z."/>
            <person name="Qiu Y."/>
        </authorList>
    </citation>
    <scope>NUCLEOTIDE SEQUENCE [LARGE SCALE GENOMIC DNA]</scope>
    <source>
        <strain evidence="1">F231</strain>
    </source>
</reference>
<evidence type="ECO:0000313" key="2">
    <source>
        <dbReference type="Proteomes" id="UP001346149"/>
    </source>
</evidence>
<dbReference type="Proteomes" id="UP001346149">
    <property type="component" value="Unassembled WGS sequence"/>
</dbReference>